<evidence type="ECO:0000313" key="5">
    <source>
        <dbReference type="EMBL" id="EPQ52200.1"/>
    </source>
</evidence>
<feature type="compositionally biased region" description="Basic and acidic residues" evidence="3">
    <location>
        <begin position="195"/>
        <end position="205"/>
    </location>
</feature>
<dbReference type="RefSeq" id="XP_007869379.1">
    <property type="nucleotide sequence ID" value="XM_007871188.1"/>
</dbReference>
<dbReference type="InterPro" id="IPR035979">
    <property type="entry name" value="RBD_domain_sf"/>
</dbReference>
<dbReference type="STRING" id="670483.S7RDA6"/>
<dbReference type="EMBL" id="KB469308">
    <property type="protein sequence ID" value="EPQ52200.1"/>
    <property type="molecule type" value="Genomic_DNA"/>
</dbReference>
<dbReference type="GO" id="GO:0003729">
    <property type="term" value="F:mRNA binding"/>
    <property type="evidence" value="ECO:0007669"/>
    <property type="project" value="TreeGrafter"/>
</dbReference>
<evidence type="ECO:0000256" key="2">
    <source>
        <dbReference type="PROSITE-ProRule" id="PRU00176"/>
    </source>
</evidence>
<dbReference type="InterPro" id="IPR025715">
    <property type="entry name" value="FoP_C"/>
</dbReference>
<dbReference type="OrthoDB" id="5382468at2759"/>
<dbReference type="HOGENOM" id="CLU_052367_4_1_1"/>
<dbReference type="Pfam" id="PF00076">
    <property type="entry name" value="RRM_1"/>
    <property type="match status" value="1"/>
</dbReference>
<evidence type="ECO:0000256" key="3">
    <source>
        <dbReference type="SAM" id="MobiDB-lite"/>
    </source>
</evidence>
<dbReference type="PROSITE" id="PS50102">
    <property type="entry name" value="RRM"/>
    <property type="match status" value="1"/>
</dbReference>
<feature type="region of interest" description="Disordered" evidence="3">
    <location>
        <begin position="1"/>
        <end position="29"/>
    </location>
</feature>
<gene>
    <name evidence="5" type="ORF">GLOTRDRAFT_107741</name>
</gene>
<feature type="domain" description="RRM" evidence="4">
    <location>
        <begin position="51"/>
        <end position="129"/>
    </location>
</feature>
<keyword evidence="1 2" id="KW-0694">RNA-binding</keyword>
<sequence length="230" mass="24937">MAAGFNRARKPYSRPSPRGRAPEGAWTHDKAPGVLATRTVSDRPSAAGGFTKLLVSNLHYEITPKDLIAIFGQIGTLVREPIIKYDRSGRSTGVAIIHFETAEEATRAKNQFDGALAKGQVMSITYDTVPPPGPRRERRASAPSSLIDRIQKPALLDRLTQDDSRIRMTTAPKSGPGPIRSRGRGAVRAGPRKPKTAEDLDKELDAFMTDGPKETSAPLQTGPEEDVEMA</sequence>
<keyword evidence="6" id="KW-1185">Reference proteome</keyword>
<dbReference type="OMA" id="RNDYPRD"/>
<dbReference type="AlphaFoldDB" id="S7RDA6"/>
<accession>S7RDA6</accession>
<dbReference type="SUPFAM" id="SSF54928">
    <property type="entry name" value="RNA-binding domain, RBD"/>
    <property type="match status" value="1"/>
</dbReference>
<dbReference type="PANTHER" id="PTHR19965:SF82">
    <property type="entry name" value="THO COMPLEX SUBUNIT 4"/>
    <property type="match status" value="1"/>
</dbReference>
<dbReference type="eggNOG" id="KOG0533">
    <property type="taxonomic scope" value="Eukaryota"/>
</dbReference>
<dbReference type="PANTHER" id="PTHR19965">
    <property type="entry name" value="RNA AND EXPORT FACTOR BINDING PROTEIN"/>
    <property type="match status" value="1"/>
</dbReference>
<reference evidence="5 6" key="1">
    <citation type="journal article" date="2012" name="Science">
        <title>The Paleozoic origin of enzymatic lignin decomposition reconstructed from 31 fungal genomes.</title>
        <authorList>
            <person name="Floudas D."/>
            <person name="Binder M."/>
            <person name="Riley R."/>
            <person name="Barry K."/>
            <person name="Blanchette R.A."/>
            <person name="Henrissat B."/>
            <person name="Martinez A.T."/>
            <person name="Otillar R."/>
            <person name="Spatafora J.W."/>
            <person name="Yadav J.S."/>
            <person name="Aerts A."/>
            <person name="Benoit I."/>
            <person name="Boyd A."/>
            <person name="Carlson A."/>
            <person name="Copeland A."/>
            <person name="Coutinho P.M."/>
            <person name="de Vries R.P."/>
            <person name="Ferreira P."/>
            <person name="Findley K."/>
            <person name="Foster B."/>
            <person name="Gaskell J."/>
            <person name="Glotzer D."/>
            <person name="Gorecki P."/>
            <person name="Heitman J."/>
            <person name="Hesse C."/>
            <person name="Hori C."/>
            <person name="Igarashi K."/>
            <person name="Jurgens J.A."/>
            <person name="Kallen N."/>
            <person name="Kersten P."/>
            <person name="Kohler A."/>
            <person name="Kuees U."/>
            <person name="Kumar T.K.A."/>
            <person name="Kuo A."/>
            <person name="LaButti K."/>
            <person name="Larrondo L.F."/>
            <person name="Lindquist E."/>
            <person name="Ling A."/>
            <person name="Lombard V."/>
            <person name="Lucas S."/>
            <person name="Lundell T."/>
            <person name="Martin R."/>
            <person name="McLaughlin D.J."/>
            <person name="Morgenstern I."/>
            <person name="Morin E."/>
            <person name="Murat C."/>
            <person name="Nagy L.G."/>
            <person name="Nolan M."/>
            <person name="Ohm R.A."/>
            <person name="Patyshakuliyeva A."/>
            <person name="Rokas A."/>
            <person name="Ruiz-Duenas F.J."/>
            <person name="Sabat G."/>
            <person name="Salamov A."/>
            <person name="Samejima M."/>
            <person name="Schmutz J."/>
            <person name="Slot J.C."/>
            <person name="St John F."/>
            <person name="Stenlid J."/>
            <person name="Sun H."/>
            <person name="Sun S."/>
            <person name="Syed K."/>
            <person name="Tsang A."/>
            <person name="Wiebenga A."/>
            <person name="Young D."/>
            <person name="Pisabarro A."/>
            <person name="Eastwood D.C."/>
            <person name="Martin F."/>
            <person name="Cullen D."/>
            <person name="Grigoriev I.V."/>
            <person name="Hibbett D.S."/>
        </authorList>
    </citation>
    <scope>NUCLEOTIDE SEQUENCE [LARGE SCALE GENOMIC DNA]</scope>
    <source>
        <strain evidence="5 6">ATCC 11539</strain>
    </source>
</reference>
<feature type="compositionally biased region" description="Basic residues" evidence="3">
    <location>
        <begin position="181"/>
        <end position="194"/>
    </location>
</feature>
<dbReference type="InterPro" id="IPR012677">
    <property type="entry name" value="Nucleotide-bd_a/b_plait_sf"/>
</dbReference>
<dbReference type="Proteomes" id="UP000030669">
    <property type="component" value="Unassembled WGS sequence"/>
</dbReference>
<dbReference type="KEGG" id="gtr:GLOTRDRAFT_107741"/>
<evidence type="ECO:0000313" key="6">
    <source>
        <dbReference type="Proteomes" id="UP000030669"/>
    </source>
</evidence>
<evidence type="ECO:0000256" key="1">
    <source>
        <dbReference type="ARBA" id="ARBA00022884"/>
    </source>
</evidence>
<dbReference type="InterPro" id="IPR051229">
    <property type="entry name" value="ALYREF_mRNA_export"/>
</dbReference>
<dbReference type="GeneID" id="19298856"/>
<name>S7RDA6_GLOTA</name>
<dbReference type="Pfam" id="PF13865">
    <property type="entry name" value="FoP_duplication"/>
    <property type="match status" value="1"/>
</dbReference>
<organism evidence="5 6">
    <name type="scientific">Gloeophyllum trabeum (strain ATCC 11539 / FP-39264 / Madison 617)</name>
    <name type="common">Brown rot fungus</name>
    <dbReference type="NCBI Taxonomy" id="670483"/>
    <lineage>
        <taxon>Eukaryota</taxon>
        <taxon>Fungi</taxon>
        <taxon>Dikarya</taxon>
        <taxon>Basidiomycota</taxon>
        <taxon>Agaricomycotina</taxon>
        <taxon>Agaricomycetes</taxon>
        <taxon>Gloeophyllales</taxon>
        <taxon>Gloeophyllaceae</taxon>
        <taxon>Gloeophyllum</taxon>
    </lineage>
</organism>
<dbReference type="SMART" id="SM00360">
    <property type="entry name" value="RRM"/>
    <property type="match status" value="1"/>
</dbReference>
<dbReference type="CDD" id="cd12418">
    <property type="entry name" value="RRM_Aly_REF_like"/>
    <property type="match status" value="1"/>
</dbReference>
<dbReference type="GO" id="GO:0005634">
    <property type="term" value="C:nucleus"/>
    <property type="evidence" value="ECO:0007669"/>
    <property type="project" value="TreeGrafter"/>
</dbReference>
<protein>
    <recommendedName>
        <fullName evidence="4">RRM domain-containing protein</fullName>
    </recommendedName>
</protein>
<evidence type="ECO:0000259" key="4">
    <source>
        <dbReference type="PROSITE" id="PS50102"/>
    </source>
</evidence>
<proteinExistence type="predicted"/>
<feature type="region of interest" description="Disordered" evidence="3">
    <location>
        <begin position="126"/>
        <end position="230"/>
    </location>
</feature>
<dbReference type="InterPro" id="IPR000504">
    <property type="entry name" value="RRM_dom"/>
</dbReference>
<dbReference type="Gene3D" id="3.30.70.330">
    <property type="match status" value="1"/>
</dbReference>